<proteinExistence type="predicted"/>
<feature type="compositionally biased region" description="Basic and acidic residues" evidence="1">
    <location>
        <begin position="64"/>
        <end position="74"/>
    </location>
</feature>
<evidence type="ECO:0000313" key="3">
    <source>
        <dbReference type="Proteomes" id="UP000321570"/>
    </source>
</evidence>
<protein>
    <submittedName>
        <fullName evidence="2">Uncharacterized protein</fullName>
    </submittedName>
</protein>
<organism evidence="2 3">
    <name type="scientific">Hymenolepis diminuta</name>
    <name type="common">Rat tapeworm</name>
    <dbReference type="NCBI Taxonomy" id="6216"/>
    <lineage>
        <taxon>Eukaryota</taxon>
        <taxon>Metazoa</taxon>
        <taxon>Spiralia</taxon>
        <taxon>Lophotrochozoa</taxon>
        <taxon>Platyhelminthes</taxon>
        <taxon>Cestoda</taxon>
        <taxon>Eucestoda</taxon>
        <taxon>Cyclophyllidea</taxon>
        <taxon>Hymenolepididae</taxon>
        <taxon>Hymenolepis</taxon>
    </lineage>
</organism>
<keyword evidence="3" id="KW-1185">Reference proteome</keyword>
<sequence length="74" mass="8324">MQNRPLSRLTLPTESVKNLQAYIKSFQHKPSKNKEPSTSNFEPETSAASSASAFPYTRKNTRRATAEMEHDVSP</sequence>
<dbReference type="Proteomes" id="UP000321570">
    <property type="component" value="Unassembled WGS sequence"/>
</dbReference>
<reference evidence="2 3" key="1">
    <citation type="submission" date="2019-07" db="EMBL/GenBank/DDBJ databases">
        <authorList>
            <person name="Jastrzebski P J."/>
            <person name="Paukszto L."/>
            <person name="Jastrzebski P J."/>
        </authorList>
    </citation>
    <scope>NUCLEOTIDE SEQUENCE [LARGE SCALE GENOMIC DNA]</scope>
    <source>
        <strain evidence="2 3">WMS-il1</strain>
    </source>
</reference>
<evidence type="ECO:0000313" key="2">
    <source>
        <dbReference type="EMBL" id="VUZ43598.1"/>
    </source>
</evidence>
<feature type="region of interest" description="Disordered" evidence="1">
    <location>
        <begin position="26"/>
        <end position="74"/>
    </location>
</feature>
<gene>
    <name evidence="2" type="ORF">WMSIL1_LOCUS3820</name>
</gene>
<evidence type="ECO:0000256" key="1">
    <source>
        <dbReference type="SAM" id="MobiDB-lite"/>
    </source>
</evidence>
<dbReference type="EMBL" id="CABIJS010000111">
    <property type="protein sequence ID" value="VUZ43598.1"/>
    <property type="molecule type" value="Genomic_DNA"/>
</dbReference>
<name>A0A564YA08_HYMDI</name>
<dbReference type="AlphaFoldDB" id="A0A564YA08"/>
<accession>A0A564YA08</accession>